<dbReference type="EC" id="2.7.13.3" evidence="2"/>
<dbReference type="PROSITE" id="PS01124">
    <property type="entry name" value="HTH_ARAC_FAMILY_2"/>
    <property type="match status" value="1"/>
</dbReference>
<evidence type="ECO:0000313" key="14">
    <source>
        <dbReference type="Proteomes" id="UP000505355"/>
    </source>
</evidence>
<protein>
    <recommendedName>
        <fullName evidence="2">histidine kinase</fullName>
        <ecNumber evidence="2">2.7.13.3</ecNumber>
    </recommendedName>
</protein>
<dbReference type="InterPro" id="IPR003594">
    <property type="entry name" value="HATPase_dom"/>
</dbReference>
<evidence type="ECO:0000259" key="12">
    <source>
        <dbReference type="PROSITE" id="PS50110"/>
    </source>
</evidence>
<dbReference type="Pfam" id="PF02518">
    <property type="entry name" value="HATPase_c"/>
    <property type="match status" value="1"/>
</dbReference>
<dbReference type="InterPro" id="IPR009057">
    <property type="entry name" value="Homeodomain-like_sf"/>
</dbReference>
<dbReference type="SUPFAM" id="SSF63829">
    <property type="entry name" value="Calcium-dependent phosphotriesterase"/>
    <property type="match status" value="2"/>
</dbReference>
<feature type="domain" description="Histidine kinase" evidence="11">
    <location>
        <begin position="943"/>
        <end position="1165"/>
    </location>
</feature>
<evidence type="ECO:0000256" key="6">
    <source>
        <dbReference type="ARBA" id="ARBA00023015"/>
    </source>
</evidence>
<dbReference type="CDD" id="cd00082">
    <property type="entry name" value="HisKA"/>
    <property type="match status" value="1"/>
</dbReference>
<keyword evidence="5" id="KW-0418">Kinase</keyword>
<dbReference type="SUPFAM" id="SSF52172">
    <property type="entry name" value="CheY-like"/>
    <property type="match status" value="1"/>
</dbReference>
<dbReference type="SUPFAM" id="SSF101898">
    <property type="entry name" value="NHL repeat"/>
    <property type="match status" value="1"/>
</dbReference>
<dbReference type="SMART" id="SM00388">
    <property type="entry name" value="HisKA"/>
    <property type="match status" value="1"/>
</dbReference>
<dbReference type="PRINTS" id="PR00344">
    <property type="entry name" value="BCTRLSENSOR"/>
</dbReference>
<dbReference type="SUPFAM" id="SSF47384">
    <property type="entry name" value="Homodimeric domain of signal transducing histidine kinase"/>
    <property type="match status" value="1"/>
</dbReference>
<dbReference type="InterPro" id="IPR001789">
    <property type="entry name" value="Sig_transdc_resp-reg_receiver"/>
</dbReference>
<keyword evidence="8" id="KW-0804">Transcription</keyword>
<keyword evidence="4" id="KW-0808">Transferase</keyword>
<dbReference type="SMART" id="SM00342">
    <property type="entry name" value="HTH_ARAC"/>
    <property type="match status" value="1"/>
</dbReference>
<accession>A0A7D4PUK0</accession>
<dbReference type="InterPro" id="IPR011123">
    <property type="entry name" value="Y_Y_Y"/>
</dbReference>
<dbReference type="PROSITE" id="PS50109">
    <property type="entry name" value="HIS_KIN"/>
    <property type="match status" value="1"/>
</dbReference>
<dbReference type="InterPro" id="IPR003661">
    <property type="entry name" value="HisK_dim/P_dom"/>
</dbReference>
<evidence type="ECO:0000256" key="7">
    <source>
        <dbReference type="ARBA" id="ARBA00023125"/>
    </source>
</evidence>
<dbReference type="FunFam" id="2.60.40.10:FF:000791">
    <property type="entry name" value="Two-component system sensor histidine kinase/response regulator"/>
    <property type="match status" value="1"/>
</dbReference>
<keyword evidence="3 9" id="KW-0597">Phosphoprotein</keyword>
<dbReference type="Gene3D" id="3.40.50.2300">
    <property type="match status" value="1"/>
</dbReference>
<dbReference type="PROSITE" id="PS50110">
    <property type="entry name" value="RESPONSE_REGULATORY"/>
    <property type="match status" value="1"/>
</dbReference>
<dbReference type="InterPro" id="IPR013783">
    <property type="entry name" value="Ig-like_fold"/>
</dbReference>
<evidence type="ECO:0000256" key="4">
    <source>
        <dbReference type="ARBA" id="ARBA00022679"/>
    </source>
</evidence>
<dbReference type="FunFam" id="3.30.565.10:FF:000006">
    <property type="entry name" value="Sensor histidine kinase WalK"/>
    <property type="match status" value="1"/>
</dbReference>
<evidence type="ECO:0000256" key="9">
    <source>
        <dbReference type="PROSITE-ProRule" id="PRU00169"/>
    </source>
</evidence>
<evidence type="ECO:0000259" key="10">
    <source>
        <dbReference type="PROSITE" id="PS01124"/>
    </source>
</evidence>
<dbReference type="KEGG" id="mmab:HQ865_13745"/>
<dbReference type="GO" id="GO:0043565">
    <property type="term" value="F:sequence-specific DNA binding"/>
    <property type="evidence" value="ECO:0007669"/>
    <property type="project" value="InterPro"/>
</dbReference>
<gene>
    <name evidence="13" type="ORF">HQ865_13745</name>
</gene>
<dbReference type="SUPFAM" id="SSF55874">
    <property type="entry name" value="ATPase domain of HSP90 chaperone/DNA topoisomerase II/histidine kinase"/>
    <property type="match status" value="1"/>
</dbReference>
<feature type="domain" description="Response regulatory" evidence="12">
    <location>
        <begin position="1209"/>
        <end position="1324"/>
    </location>
</feature>
<evidence type="ECO:0000256" key="2">
    <source>
        <dbReference type="ARBA" id="ARBA00012438"/>
    </source>
</evidence>
<dbReference type="PROSITE" id="PS51257">
    <property type="entry name" value="PROKAR_LIPOPROTEIN"/>
    <property type="match status" value="1"/>
</dbReference>
<dbReference type="Pfam" id="PF12833">
    <property type="entry name" value="HTH_18"/>
    <property type="match status" value="1"/>
</dbReference>
<feature type="domain" description="HTH araC/xylS-type" evidence="10">
    <location>
        <begin position="1360"/>
        <end position="1459"/>
    </location>
</feature>
<dbReference type="Gene3D" id="2.130.10.10">
    <property type="entry name" value="YVTN repeat-like/Quinoprotein amine dehydrogenase"/>
    <property type="match status" value="4"/>
</dbReference>
<dbReference type="RefSeq" id="WP_173415439.1">
    <property type="nucleotide sequence ID" value="NZ_CP054139.1"/>
</dbReference>
<proteinExistence type="predicted"/>
<dbReference type="InterPro" id="IPR036890">
    <property type="entry name" value="HATPase_C_sf"/>
</dbReference>
<dbReference type="Pfam" id="PF07495">
    <property type="entry name" value="Y_Y_Y"/>
    <property type="match status" value="1"/>
</dbReference>
<dbReference type="FunFam" id="1.10.287.130:FF:000045">
    <property type="entry name" value="Two-component system sensor histidine kinase/response regulator"/>
    <property type="match status" value="1"/>
</dbReference>
<dbReference type="GO" id="GO:0000155">
    <property type="term" value="F:phosphorelay sensor kinase activity"/>
    <property type="evidence" value="ECO:0007669"/>
    <property type="project" value="InterPro"/>
</dbReference>
<evidence type="ECO:0000256" key="1">
    <source>
        <dbReference type="ARBA" id="ARBA00000085"/>
    </source>
</evidence>
<dbReference type="InterPro" id="IPR018062">
    <property type="entry name" value="HTH_AraC-typ_CS"/>
</dbReference>
<dbReference type="InterPro" id="IPR036097">
    <property type="entry name" value="HisK_dim/P_sf"/>
</dbReference>
<name>A0A7D4PUK0_9SPHI</name>
<dbReference type="InterPro" id="IPR011110">
    <property type="entry name" value="Reg_prop"/>
</dbReference>
<feature type="modified residue" description="4-aspartylphosphate" evidence="9">
    <location>
        <position position="1257"/>
    </location>
</feature>
<evidence type="ECO:0000259" key="11">
    <source>
        <dbReference type="PROSITE" id="PS50109"/>
    </source>
</evidence>
<dbReference type="PANTHER" id="PTHR43547:SF2">
    <property type="entry name" value="HYBRID SIGNAL TRANSDUCTION HISTIDINE KINASE C"/>
    <property type="match status" value="1"/>
</dbReference>
<dbReference type="Pfam" id="PF00512">
    <property type="entry name" value="HisKA"/>
    <property type="match status" value="1"/>
</dbReference>
<keyword evidence="7" id="KW-0238">DNA-binding</keyword>
<evidence type="ECO:0000313" key="13">
    <source>
        <dbReference type="EMBL" id="QKJ30768.1"/>
    </source>
</evidence>
<dbReference type="EMBL" id="CP054139">
    <property type="protein sequence ID" value="QKJ30768.1"/>
    <property type="molecule type" value="Genomic_DNA"/>
</dbReference>
<dbReference type="Gene3D" id="2.60.40.10">
    <property type="entry name" value="Immunoglobulins"/>
    <property type="match status" value="1"/>
</dbReference>
<sequence length="1465" mass="164549">MSVSRLTLFLSFILLACVPAGVYGQLKCKIEHYSTEDGLSHDGVTCIVKDHEGFMWFGTWDGINRFDGHHFVSYKSAPGDMSRFKNDRIDQIVEDQTNHLWLKGYDNNIYRFDKRTEHFELVADKLTSAGHKQLLFEKIFETQSGDVWLVSKGKGLVLFPKNDTTLNHFTFYTKEGDAAHQLPSNTVSFYHQDDAGNIWIGTPAGLAFIKHTGPGVYRSQLLDKRIVGPGDFRSAAGDDQYLYFSTSQGQLITYQKKTGRLTSINITPGGLNRLLRSKSRRVLYGTTASGEILTVDITGGRVSSRVNCNAGGLSSMYEDKSGNLWVAPDKGGIIRYAPGDGSLHWFTQVNDAKYNANGDRFRVFEDNNGVVWASLKGGGFGWYNAAKGSFEYFYNEPGSPTRQFSNIVMDFYYDASGILWLNTEDRGIEKVTFQRNDFNQQLLVDPARFKSDNEVRGICYDRNGRLWLGVKSGKLYIYEKGKLLNNLFINEPAGGMGLVYAILQDSRGNIWLGTKANGLFMASPEGGHFRLRHFLPDKNDKSSISSNEIYALLEDKQGRVWAGSYDGGLNLIKQEGGHINFDHAAAVFSGYPKNTYQKIRHMALDNAGRLWVATTDGLLVGDINNPAGKFVAYSKIPGDKQSLGNNDIQFIYRDTKGQMWLATSGGGIDQAVGADPMKGLKFKNYSTKDGLANDYALSCTEDSHRNLWIATLNGLSRFNIDTHTFRNYNSYDGLPKAGFSEASCVRLPDNRLVFGTIKGYLSFDPDKISIHRTAANMVLTNLQVNSRDITTGTDTAILNRNFNYTGSLTLNHNQNNFSIDYTVLDQRSGLKQAYAYRLQNFDQAWRNNQTQRRATYTNLSPGKYLFEIKSLNTDLYIKQPYRSLQIIILPPWWQTWWAYLLYAIVVAVISVVIRKNALTMLHLRQNVAVEKRMAELKMTFFTNVSHELRTPLTLILNPIVEIEKILKRERNDGPGLAYIKVVKRNAGRMVRFINQLLDMRKVENGNAVMRISKVELISFVSNILTYFKDVEREKGIELVLATEKPQTFAWIDTEKMDIVLYNVLANAFKFTPADKKIVVKIREQGLPSNLIIDITDQGPGVPIEKLSAIFDMFYEAGNNETKNVKGTGIGLAFSKELVELHKGQISARNNPDGGLTVRIELPAGNQHFNASQVIFTDEPAIGIVAHEADAGVPLSVISQSHGHGPAVPLLLLVEDNAELRSFLSIQLSELYRVETAANGEEGLRKANELLPDLILSDVMMPVMDGLEMLDKLKNTQATSHIPVIILSARHSVENQVQGLKYGADYYITKPFQNEFLLAAVQNLLDRRRRMFDGIVEQKTNFVDLGPSQLVITSKDEAFLKQVVEVVEKGMANPEFQVDEVAESMGMGRTTFFTKFKSLTNLAPVEFVRDMRLKRGLQHLDAGETNISVIAYTVGFNNARYFSTCFKEKYKVSPSEYIRQKAEKAK</sequence>
<dbReference type="InterPro" id="IPR018060">
    <property type="entry name" value="HTH_AraC"/>
</dbReference>
<keyword evidence="14" id="KW-1185">Reference proteome</keyword>
<dbReference type="InterPro" id="IPR005467">
    <property type="entry name" value="His_kinase_dom"/>
</dbReference>
<dbReference type="SMART" id="SM00448">
    <property type="entry name" value="REC"/>
    <property type="match status" value="1"/>
</dbReference>
<evidence type="ECO:0000256" key="3">
    <source>
        <dbReference type="ARBA" id="ARBA00022553"/>
    </source>
</evidence>
<dbReference type="Gene3D" id="1.10.287.130">
    <property type="match status" value="1"/>
</dbReference>
<dbReference type="PANTHER" id="PTHR43547">
    <property type="entry name" value="TWO-COMPONENT HISTIDINE KINASE"/>
    <property type="match status" value="1"/>
</dbReference>
<dbReference type="PROSITE" id="PS00041">
    <property type="entry name" value="HTH_ARAC_FAMILY_1"/>
    <property type="match status" value="1"/>
</dbReference>
<dbReference type="SMART" id="SM00387">
    <property type="entry name" value="HATPase_c"/>
    <property type="match status" value="1"/>
</dbReference>
<reference evidence="13 14" key="1">
    <citation type="submission" date="2020-05" db="EMBL/GenBank/DDBJ databases">
        <title>Mucilaginibacter mali sp. nov.</title>
        <authorList>
            <person name="Kim H.S."/>
            <person name="Lee K.C."/>
            <person name="Suh M.K."/>
            <person name="Kim J.-S."/>
            <person name="Han K.-I."/>
            <person name="Eom M.K."/>
            <person name="Shin Y.K."/>
            <person name="Lee J.-S."/>
        </authorList>
    </citation>
    <scope>NUCLEOTIDE SEQUENCE [LARGE SCALE GENOMIC DNA]</scope>
    <source>
        <strain evidence="13 14">G2-14</strain>
    </source>
</reference>
<dbReference type="InterPro" id="IPR015943">
    <property type="entry name" value="WD40/YVTN_repeat-like_dom_sf"/>
</dbReference>
<dbReference type="Proteomes" id="UP000505355">
    <property type="component" value="Chromosome"/>
</dbReference>
<dbReference type="InterPro" id="IPR011006">
    <property type="entry name" value="CheY-like_superfamily"/>
</dbReference>
<keyword evidence="6" id="KW-0805">Transcription regulation</keyword>
<dbReference type="Pfam" id="PF00072">
    <property type="entry name" value="Response_reg"/>
    <property type="match status" value="1"/>
</dbReference>
<dbReference type="Gene3D" id="1.10.10.60">
    <property type="entry name" value="Homeodomain-like"/>
    <property type="match status" value="1"/>
</dbReference>
<comment type="catalytic activity">
    <reaction evidence="1">
        <text>ATP + protein L-histidine = ADP + protein N-phospho-L-histidine.</text>
        <dbReference type="EC" id="2.7.13.3"/>
    </reaction>
</comment>
<evidence type="ECO:0000256" key="8">
    <source>
        <dbReference type="ARBA" id="ARBA00023163"/>
    </source>
</evidence>
<dbReference type="SUPFAM" id="SSF46689">
    <property type="entry name" value="Homeodomain-like"/>
    <property type="match status" value="1"/>
</dbReference>
<dbReference type="Gene3D" id="3.30.565.10">
    <property type="entry name" value="Histidine kinase-like ATPase, C-terminal domain"/>
    <property type="match status" value="1"/>
</dbReference>
<evidence type="ECO:0000256" key="5">
    <source>
        <dbReference type="ARBA" id="ARBA00022777"/>
    </source>
</evidence>
<dbReference type="GO" id="GO:0003700">
    <property type="term" value="F:DNA-binding transcription factor activity"/>
    <property type="evidence" value="ECO:0007669"/>
    <property type="project" value="InterPro"/>
</dbReference>
<organism evidence="13 14">
    <name type="scientific">Mucilaginibacter mali</name>
    <dbReference type="NCBI Taxonomy" id="2740462"/>
    <lineage>
        <taxon>Bacteria</taxon>
        <taxon>Pseudomonadati</taxon>
        <taxon>Bacteroidota</taxon>
        <taxon>Sphingobacteriia</taxon>
        <taxon>Sphingobacteriales</taxon>
        <taxon>Sphingobacteriaceae</taxon>
        <taxon>Mucilaginibacter</taxon>
    </lineage>
</organism>
<dbReference type="InterPro" id="IPR004358">
    <property type="entry name" value="Sig_transdc_His_kin-like_C"/>
</dbReference>
<dbReference type="CDD" id="cd17574">
    <property type="entry name" value="REC_OmpR"/>
    <property type="match status" value="1"/>
</dbReference>
<dbReference type="Pfam" id="PF07494">
    <property type="entry name" value="Reg_prop"/>
    <property type="match status" value="4"/>
</dbReference>